<dbReference type="GO" id="GO:0009253">
    <property type="term" value="P:peptidoglycan catabolic process"/>
    <property type="evidence" value="ECO:0007669"/>
    <property type="project" value="InterPro"/>
</dbReference>
<comment type="similarity">
    <text evidence="3">Belongs to the N-acetylmuramoyl-L-alanine amidase 3 family.</text>
</comment>
<dbReference type="GO" id="GO:0071555">
    <property type="term" value="P:cell wall organization"/>
    <property type="evidence" value="ECO:0007669"/>
    <property type="project" value="UniProtKB-KW"/>
</dbReference>
<evidence type="ECO:0000256" key="3">
    <source>
        <dbReference type="ARBA" id="ARBA00010860"/>
    </source>
</evidence>
<dbReference type="CDD" id="cd02696">
    <property type="entry name" value="MurNAc-LAA"/>
    <property type="match status" value="1"/>
</dbReference>
<gene>
    <name evidence="11" type="primary">amiC</name>
    <name evidence="11" type="ORF">CFBP2533_20100</name>
</gene>
<comment type="subcellular location">
    <subcellularLocation>
        <location evidence="2">Periplasm</location>
    </subcellularLocation>
</comment>
<dbReference type="Gene3D" id="2.60.40.3500">
    <property type="match status" value="1"/>
</dbReference>
<dbReference type="GO" id="GO:0030288">
    <property type="term" value="C:outer membrane-bounded periplasmic space"/>
    <property type="evidence" value="ECO:0007669"/>
    <property type="project" value="TreeGrafter"/>
</dbReference>
<organism evidence="11">
    <name type="scientific">Xanthomonas hortorum pv. pelargonii</name>
    <dbReference type="NCBI Taxonomy" id="453602"/>
    <lineage>
        <taxon>Bacteria</taxon>
        <taxon>Pseudomonadati</taxon>
        <taxon>Pseudomonadota</taxon>
        <taxon>Gammaproteobacteria</taxon>
        <taxon>Lysobacterales</taxon>
        <taxon>Lysobacteraceae</taxon>
        <taxon>Xanthomonas</taxon>
    </lineage>
</organism>
<proteinExistence type="inferred from homology"/>
<comment type="catalytic activity">
    <reaction evidence="1">
        <text>Hydrolyzes the link between N-acetylmuramoyl residues and L-amino acid residues in certain cell-wall glycopeptides.</text>
        <dbReference type="EC" id="3.5.1.28"/>
    </reaction>
</comment>
<keyword evidence="5" id="KW-0732">Signal</keyword>
<dbReference type="SMART" id="SM00646">
    <property type="entry name" value="Ami_3"/>
    <property type="match status" value="1"/>
</dbReference>
<evidence type="ECO:0000256" key="8">
    <source>
        <dbReference type="ARBA" id="ARBA00023316"/>
    </source>
</evidence>
<dbReference type="PANTHER" id="PTHR30404">
    <property type="entry name" value="N-ACETYLMURAMOYL-L-ALANINE AMIDASE"/>
    <property type="match status" value="1"/>
</dbReference>
<evidence type="ECO:0000256" key="1">
    <source>
        <dbReference type="ARBA" id="ARBA00001561"/>
    </source>
</evidence>
<dbReference type="GO" id="GO:0008745">
    <property type="term" value="F:N-acetylmuramoyl-L-alanine amidase activity"/>
    <property type="evidence" value="ECO:0007669"/>
    <property type="project" value="UniProtKB-EC"/>
</dbReference>
<keyword evidence="6" id="KW-0574">Periplasm</keyword>
<keyword evidence="7" id="KW-0378">Hydrolase</keyword>
<dbReference type="Pfam" id="PF01520">
    <property type="entry name" value="Amidase_3"/>
    <property type="match status" value="1"/>
</dbReference>
<reference evidence="11" key="1">
    <citation type="submission" date="2020-07" db="EMBL/GenBank/DDBJ databases">
        <authorList>
            <person name="Pothier F. J."/>
        </authorList>
    </citation>
    <scope>NUCLEOTIDE SEQUENCE</scope>
    <source>
        <strain evidence="11">CFBP 2533</strain>
    </source>
</reference>
<dbReference type="Pfam" id="PF11741">
    <property type="entry name" value="AMIN"/>
    <property type="match status" value="1"/>
</dbReference>
<dbReference type="EC" id="3.5.1.28" evidence="4"/>
<evidence type="ECO:0000256" key="4">
    <source>
        <dbReference type="ARBA" id="ARBA00011901"/>
    </source>
</evidence>
<evidence type="ECO:0000256" key="9">
    <source>
        <dbReference type="ARBA" id="ARBA00074581"/>
    </source>
</evidence>
<dbReference type="PANTHER" id="PTHR30404:SF0">
    <property type="entry name" value="N-ACETYLMURAMOYL-L-ALANINE AMIDASE AMIC"/>
    <property type="match status" value="1"/>
</dbReference>
<dbReference type="InterPro" id="IPR002508">
    <property type="entry name" value="MurNAc-LAA_cat"/>
</dbReference>
<dbReference type="EMBL" id="LR828261">
    <property type="protein sequence ID" value="CAD0328062.1"/>
    <property type="molecule type" value="Genomic_DNA"/>
</dbReference>
<evidence type="ECO:0000256" key="6">
    <source>
        <dbReference type="ARBA" id="ARBA00022764"/>
    </source>
</evidence>
<name>A0A6V7D4W2_9XANT</name>
<dbReference type="EMBL" id="LR828261">
    <property type="protein sequence ID" value="CAD0328053.1"/>
    <property type="molecule type" value="Genomic_DNA"/>
</dbReference>
<evidence type="ECO:0000256" key="5">
    <source>
        <dbReference type="ARBA" id="ARBA00022729"/>
    </source>
</evidence>
<dbReference type="FunFam" id="3.40.630.40:FF:000001">
    <property type="entry name" value="N-acetylmuramoyl-L-alanine amidase"/>
    <property type="match status" value="1"/>
</dbReference>
<protein>
    <recommendedName>
        <fullName evidence="9">N-acetylmuramoyl-L-alanine amidase AmiC</fullName>
        <ecNumber evidence="4">3.5.1.28</ecNumber>
    </recommendedName>
</protein>
<dbReference type="Gene3D" id="3.40.630.40">
    <property type="entry name" value="Zn-dependent exopeptidases"/>
    <property type="match status" value="1"/>
</dbReference>
<dbReference type="AlphaFoldDB" id="A0A6V7D4W2"/>
<feature type="domain" description="MurNAc-LAA" evidence="10">
    <location>
        <begin position="257"/>
        <end position="415"/>
    </location>
</feature>
<accession>A0A6V7D4W2</accession>
<dbReference type="InterPro" id="IPR021731">
    <property type="entry name" value="AMIN_dom"/>
</dbReference>
<evidence type="ECO:0000256" key="2">
    <source>
        <dbReference type="ARBA" id="ARBA00004418"/>
    </source>
</evidence>
<evidence type="ECO:0000313" key="11">
    <source>
        <dbReference type="EMBL" id="CAD0328062.1"/>
    </source>
</evidence>
<evidence type="ECO:0000259" key="10">
    <source>
        <dbReference type="SMART" id="SM00646"/>
    </source>
</evidence>
<dbReference type="SUPFAM" id="SSF53187">
    <property type="entry name" value="Zn-dependent exopeptidases"/>
    <property type="match status" value="1"/>
</dbReference>
<dbReference type="InterPro" id="IPR050695">
    <property type="entry name" value="N-acetylmuramoyl_amidase_3"/>
</dbReference>
<sequence length="425" mass="45174">MLSLASRVVFNAVVHVLQVESVTTPEVATPLYRSSGKGAMKRRQLLQTAGAALVLSPGLGYAQGLPALRSCSVQQHDEALRLRLELSAQVAYRSFHLSDPERLVIDLSGVSTQSLRIDPLPGGLAVVAIRSGPQMDGLRVVLDLAQPLAATARWEGNALVLDLAASSGTGSLSAAGRSDPSVAAAVPTRSRLHPYVVAIDAGHGGKDPGAVSADARYEKHVAMAVAGRLHQRLAADPRYRPTMIRSDDRFVPLHERVLIAHRHNADLFVSIHADAAPNSEARGASVFALSQNGASSALARWIADSENAADDMGDSARRLRVPSNPVLSQVLADLSLSGTIASSLQFGSLMLGRLQQVTRLHQNQVGQAGFAVLKSPDIPSLLVETGFMSNRDDCRRLCGDAHQDELAQTLHAGIDDYFQAFPGRA</sequence>
<keyword evidence="8" id="KW-0961">Cell wall biogenesis/degradation</keyword>
<evidence type="ECO:0000256" key="7">
    <source>
        <dbReference type="ARBA" id="ARBA00022801"/>
    </source>
</evidence>